<evidence type="ECO:0000313" key="2">
    <source>
        <dbReference type="EMBL" id="KRG65231.1"/>
    </source>
</evidence>
<keyword evidence="3" id="KW-1185">Reference proteome</keyword>
<dbReference type="Proteomes" id="UP000050864">
    <property type="component" value="Unassembled WGS sequence"/>
</dbReference>
<gene>
    <name evidence="2" type="ORF">ABB26_05385</name>
</gene>
<comment type="caution">
    <text evidence="2">The sequence shown here is derived from an EMBL/GenBank/DDBJ whole genome shotgun (WGS) entry which is preliminary data.</text>
</comment>
<sequence length="440" mass="45856">MQGENAVLNVVRWSLWGVALGLLVVVGVWTLSRLMPMPAAQREALALLRPAAVAPPPGGNAFDGIWLLGFDDVPDAERAAIIAEDVQRLADLPGDAPFTPSATASVAQLRYREVADATLPCRWRQADCLALVRANPAAVEAALVGQRGLLTRINALSGDSHYRSRFVADGRLPIPSFNLLQRSLSAHALAHVQGRSDEALAGICSDVRTAKVLMSHGDGLVPANIGAAMVGGNVRLLASVLAELPVAHPLPATCEGVFVAPAPQALSLCPAMQGEFAMVSGSLEITPVGFGWLALDKQKTEGLLALSMAGACSQRTVDALAADIPVHWSHASSSTWRLECAANAVGCIVAGISGPAYDNYGSSLQDAGARLRLAEALLWLRANPHVDAAAALAQVPARLREGARPLLLGNDGASLQVASYYGKDNGAAFSVPLPGTAVRQ</sequence>
<accession>A0A0R0C6A1</accession>
<protein>
    <submittedName>
        <fullName evidence="2">Uncharacterized protein</fullName>
    </submittedName>
</protein>
<organism evidence="2 3">
    <name type="scientific">Stenotrophomonas humi</name>
    <dbReference type="NCBI Taxonomy" id="405444"/>
    <lineage>
        <taxon>Bacteria</taxon>
        <taxon>Pseudomonadati</taxon>
        <taxon>Pseudomonadota</taxon>
        <taxon>Gammaproteobacteria</taxon>
        <taxon>Lysobacterales</taxon>
        <taxon>Lysobacteraceae</taxon>
        <taxon>Stenotrophomonas</taxon>
    </lineage>
</organism>
<name>A0A0R0C6A1_9GAMM</name>
<keyword evidence="1" id="KW-0812">Transmembrane</keyword>
<feature type="transmembrane region" description="Helical" evidence="1">
    <location>
        <begin position="13"/>
        <end position="32"/>
    </location>
</feature>
<evidence type="ECO:0000256" key="1">
    <source>
        <dbReference type="SAM" id="Phobius"/>
    </source>
</evidence>
<dbReference type="AlphaFoldDB" id="A0A0R0C6A1"/>
<dbReference type="PATRIC" id="fig|405444.3.peg.3789"/>
<reference evidence="2 3" key="1">
    <citation type="submission" date="2015-05" db="EMBL/GenBank/DDBJ databases">
        <title>Genome sequencing and analysis of members of genus Stenotrophomonas.</title>
        <authorList>
            <person name="Patil P.P."/>
            <person name="Midha S."/>
            <person name="Patil P.B."/>
        </authorList>
    </citation>
    <scope>NUCLEOTIDE SEQUENCE [LARGE SCALE GENOMIC DNA]</scope>
    <source>
        <strain evidence="2 3">DSM 18929</strain>
    </source>
</reference>
<evidence type="ECO:0000313" key="3">
    <source>
        <dbReference type="Proteomes" id="UP000050864"/>
    </source>
</evidence>
<proteinExistence type="predicted"/>
<dbReference type="EMBL" id="LDJI01000009">
    <property type="protein sequence ID" value="KRG65231.1"/>
    <property type="molecule type" value="Genomic_DNA"/>
</dbReference>
<keyword evidence="1" id="KW-1133">Transmembrane helix</keyword>
<keyword evidence="1" id="KW-0472">Membrane</keyword>